<evidence type="ECO:0000313" key="2">
    <source>
        <dbReference type="Proteomes" id="UP000325577"/>
    </source>
</evidence>
<proteinExistence type="predicted"/>
<dbReference type="OrthoDB" id="1907500at2759"/>
<gene>
    <name evidence="1" type="ORF">F0562_027990</name>
</gene>
<dbReference type="EMBL" id="CM018038">
    <property type="protein sequence ID" value="KAA8538464.1"/>
    <property type="molecule type" value="Genomic_DNA"/>
</dbReference>
<dbReference type="Gene3D" id="2.170.150.20">
    <property type="entry name" value="Peptide methionine sulfoxide reductase"/>
    <property type="match status" value="1"/>
</dbReference>
<keyword evidence="2" id="KW-1185">Reference proteome</keyword>
<evidence type="ECO:0008006" key="3">
    <source>
        <dbReference type="Google" id="ProtNLM"/>
    </source>
</evidence>
<sequence length="164" mass="17987">METSNSLRDGNLNGNYDHPFGSSKSDIAYSCGSCGFELKLSSSTRNTTTIDSKYGESMKSGIISFFVIDESRFTQLEEFQCAPYFISKNSWGLFRQRTKLLCRKCGNHIGTAYDDKTSSYPLASDGSDSASASGNEISTRRRYDVKICALQPSSSDESGIVLSV</sequence>
<name>A0A5J5B7D2_9ASTE</name>
<accession>A0A5J5B7D2</accession>
<dbReference type="Pfam" id="PF24046">
    <property type="entry name" value="At4g08330"/>
    <property type="match status" value="1"/>
</dbReference>
<dbReference type="InterPro" id="IPR045282">
    <property type="entry name" value="At4g08330-like"/>
</dbReference>
<dbReference type="Proteomes" id="UP000325577">
    <property type="component" value="Linkage Group LG15"/>
</dbReference>
<dbReference type="PANTHER" id="PTHR33674">
    <property type="entry name" value="METHIONINE-S-OXIDE REDUCTASE"/>
    <property type="match status" value="1"/>
</dbReference>
<reference evidence="1 2" key="1">
    <citation type="submission" date="2019-09" db="EMBL/GenBank/DDBJ databases">
        <title>A chromosome-level genome assembly of the Chinese tupelo Nyssa sinensis.</title>
        <authorList>
            <person name="Yang X."/>
            <person name="Kang M."/>
            <person name="Yang Y."/>
            <person name="Xiong H."/>
            <person name="Wang M."/>
            <person name="Zhang Z."/>
            <person name="Wang Z."/>
            <person name="Wu H."/>
            <person name="Ma T."/>
            <person name="Liu J."/>
            <person name="Xi Z."/>
        </authorList>
    </citation>
    <scope>NUCLEOTIDE SEQUENCE [LARGE SCALE GENOMIC DNA]</scope>
    <source>
        <strain evidence="1">J267</strain>
        <tissue evidence="1">Leaf</tissue>
    </source>
</reference>
<dbReference type="AlphaFoldDB" id="A0A5J5B7D2"/>
<organism evidence="1 2">
    <name type="scientific">Nyssa sinensis</name>
    <dbReference type="NCBI Taxonomy" id="561372"/>
    <lineage>
        <taxon>Eukaryota</taxon>
        <taxon>Viridiplantae</taxon>
        <taxon>Streptophyta</taxon>
        <taxon>Embryophyta</taxon>
        <taxon>Tracheophyta</taxon>
        <taxon>Spermatophyta</taxon>
        <taxon>Magnoliopsida</taxon>
        <taxon>eudicotyledons</taxon>
        <taxon>Gunneridae</taxon>
        <taxon>Pentapetalae</taxon>
        <taxon>asterids</taxon>
        <taxon>Cornales</taxon>
        <taxon>Nyssaceae</taxon>
        <taxon>Nyssa</taxon>
    </lineage>
</organism>
<dbReference type="PANTHER" id="PTHR33674:SF8">
    <property type="entry name" value="OS01G0833400 PROTEIN"/>
    <property type="match status" value="1"/>
</dbReference>
<evidence type="ECO:0000313" key="1">
    <source>
        <dbReference type="EMBL" id="KAA8538464.1"/>
    </source>
</evidence>
<protein>
    <recommendedName>
        <fullName evidence="3">MsrB domain-containing protein</fullName>
    </recommendedName>
</protein>